<comment type="caution">
    <text evidence="3">The sequence shown here is derived from an EMBL/GenBank/DDBJ whole genome shotgun (WGS) entry which is preliminary data.</text>
</comment>
<dbReference type="EMBL" id="FOLW01000001">
    <property type="protein sequence ID" value="SFC01370.1"/>
    <property type="molecule type" value="Genomic_DNA"/>
</dbReference>
<reference evidence="3 4" key="1">
    <citation type="submission" date="2016-10" db="EMBL/GenBank/DDBJ databases">
        <authorList>
            <person name="Varghese N."/>
            <person name="Submissions S."/>
        </authorList>
    </citation>
    <scope>NUCLEOTIDE SEQUENCE [LARGE SCALE GENOMIC DNA]</scope>
    <source>
        <strain evidence="3 4">DSM 5563</strain>
    </source>
</reference>
<evidence type="ECO:0000256" key="1">
    <source>
        <dbReference type="ARBA" id="ARBA00022795"/>
    </source>
</evidence>
<evidence type="ECO:0000313" key="4">
    <source>
        <dbReference type="Proteomes" id="UP000226420"/>
    </source>
</evidence>
<dbReference type="RefSeq" id="WP_047780133.1">
    <property type="nucleotide sequence ID" value="NZ_FOLW01000001.1"/>
</dbReference>
<dbReference type="InterPro" id="IPR019301">
    <property type="entry name" value="Flagellar_prot_FlgJ_N"/>
</dbReference>
<proteinExistence type="predicted"/>
<name>A0AAJ4W7N8_9GAMM</name>
<evidence type="ECO:0000313" key="3">
    <source>
        <dbReference type="EMBL" id="SFC01370.1"/>
    </source>
</evidence>
<dbReference type="AlphaFoldDB" id="A0AAJ4W7N8"/>
<protein>
    <submittedName>
        <fullName evidence="3">Flagellar protein FlgJ</fullName>
    </submittedName>
</protein>
<dbReference type="GO" id="GO:0044781">
    <property type="term" value="P:bacterial-type flagellum organization"/>
    <property type="evidence" value="ECO:0007669"/>
    <property type="project" value="UniProtKB-KW"/>
</dbReference>
<keyword evidence="1" id="KW-1005">Bacterial flagellum biogenesis</keyword>
<dbReference type="Pfam" id="PF10135">
    <property type="entry name" value="Rod-binding"/>
    <property type="match status" value="1"/>
</dbReference>
<organism evidence="3 4">
    <name type="scientific">Pragia fontium DSM 5563 = ATCC 49100</name>
    <dbReference type="NCBI Taxonomy" id="1122977"/>
    <lineage>
        <taxon>Bacteria</taxon>
        <taxon>Pseudomonadati</taxon>
        <taxon>Pseudomonadota</taxon>
        <taxon>Gammaproteobacteria</taxon>
        <taxon>Enterobacterales</taxon>
        <taxon>Budviciaceae</taxon>
        <taxon>Pragia</taxon>
    </lineage>
</organism>
<feature type="domain" description="Flagellar protein FlgJ N-terminal" evidence="2">
    <location>
        <begin position="45"/>
        <end position="96"/>
    </location>
</feature>
<keyword evidence="3" id="KW-0966">Cell projection</keyword>
<keyword evidence="3" id="KW-0969">Cilium</keyword>
<accession>A0AAJ4W7N8</accession>
<keyword evidence="3" id="KW-0282">Flagellum</keyword>
<dbReference type="Proteomes" id="UP000226420">
    <property type="component" value="Unassembled WGS sequence"/>
</dbReference>
<sequence>MVNSISGFGAVNNTIAGDLSGTARPESLEQAAQQFEALFLRSMLQQMRKAADVLAADDDPFNSKQQRMMRELYDDTLATSLASQRSGGIANMLIQQLGSKDVK</sequence>
<gene>
    <name evidence="3" type="ORF">SAMN02745723_101163</name>
</gene>
<dbReference type="NCBIfam" id="NF009349">
    <property type="entry name" value="PRK12708.1-1"/>
    <property type="match status" value="1"/>
</dbReference>
<evidence type="ECO:0000259" key="2">
    <source>
        <dbReference type="Pfam" id="PF10135"/>
    </source>
</evidence>